<dbReference type="RefSeq" id="WP_378934949.1">
    <property type="nucleotide sequence ID" value="NZ_JBHLVO010000011.1"/>
</dbReference>
<accession>A0ABV6GFT5</accession>
<evidence type="ECO:0000259" key="1">
    <source>
        <dbReference type="Pfam" id="PF13785"/>
    </source>
</evidence>
<reference evidence="2 3" key="1">
    <citation type="submission" date="2024-09" db="EMBL/GenBank/DDBJ databases">
        <authorList>
            <person name="Sun Q."/>
            <person name="Mori K."/>
        </authorList>
    </citation>
    <scope>NUCLEOTIDE SEQUENCE [LARGE SCALE GENOMIC DNA]</scope>
    <source>
        <strain evidence="2 3">CCM 7228</strain>
    </source>
</reference>
<dbReference type="Pfam" id="PF13785">
    <property type="entry name" value="DUF4178"/>
    <property type="match status" value="1"/>
</dbReference>
<organism evidence="2 3">
    <name type="scientific">Metabacillus herbersteinensis</name>
    <dbReference type="NCBI Taxonomy" id="283816"/>
    <lineage>
        <taxon>Bacteria</taxon>
        <taxon>Bacillati</taxon>
        <taxon>Bacillota</taxon>
        <taxon>Bacilli</taxon>
        <taxon>Bacillales</taxon>
        <taxon>Bacillaceae</taxon>
        <taxon>Metabacillus</taxon>
    </lineage>
</organism>
<name>A0ABV6GFT5_9BACI</name>
<protein>
    <submittedName>
        <fullName evidence="2">DUF4178 domain-containing protein</fullName>
    </submittedName>
</protein>
<proteinExistence type="predicted"/>
<keyword evidence="3" id="KW-1185">Reference proteome</keyword>
<gene>
    <name evidence="2" type="ORF">ACFFIX_13915</name>
</gene>
<evidence type="ECO:0000313" key="2">
    <source>
        <dbReference type="EMBL" id="MFC0272531.1"/>
    </source>
</evidence>
<dbReference type="Proteomes" id="UP001589854">
    <property type="component" value="Unassembled WGS sequence"/>
</dbReference>
<dbReference type="EMBL" id="JBHLVO010000011">
    <property type="protein sequence ID" value="MFC0272531.1"/>
    <property type="molecule type" value="Genomic_DNA"/>
</dbReference>
<feature type="domain" description="DUF4178" evidence="1">
    <location>
        <begin position="31"/>
        <end position="168"/>
    </location>
</feature>
<evidence type="ECO:0000313" key="3">
    <source>
        <dbReference type="Proteomes" id="UP001589854"/>
    </source>
</evidence>
<comment type="caution">
    <text evidence="2">The sequence shown here is derived from an EMBL/GenBank/DDBJ whole genome shotgun (WGS) entry which is preliminary data.</text>
</comment>
<dbReference type="InterPro" id="IPR025235">
    <property type="entry name" value="DUF4178"/>
</dbReference>
<sequence length="178" mass="20444">MSIFKRVSNLFRAEKNKDQEVEAKRTIHNLKVNDIITYDLEDYLVVGKLVYNHGGYIWNAYNLKGDTGYIWLSVEVDDEIELGIFKKIQTKIQTPDHHKLEIDGNVYYQEEQGEASITEVEGQAGAVVGQRVQYWSYEVDEDQSLQYPYLSVEKWGGDLEISKGYSISEHELTILAGS</sequence>